<feature type="region of interest" description="Disordered" evidence="1">
    <location>
        <begin position="175"/>
        <end position="204"/>
    </location>
</feature>
<evidence type="ECO:0000256" key="1">
    <source>
        <dbReference type="SAM" id="MobiDB-lite"/>
    </source>
</evidence>
<gene>
    <name evidence="2" type="ORF">TPAB3V08_LOCUS2658</name>
</gene>
<comment type="caution">
    <text evidence="2">The sequence shown here is derived from an EMBL/GenBank/DDBJ whole genome shotgun (WGS) entry which is preliminary data.</text>
</comment>
<name>A0ABN7NM66_TIMPD</name>
<accession>A0ABN7NM66</accession>
<dbReference type="EMBL" id="CAJPIN010002739">
    <property type="protein sequence ID" value="CAG2055658.1"/>
    <property type="molecule type" value="Genomic_DNA"/>
</dbReference>
<dbReference type="Proteomes" id="UP001153148">
    <property type="component" value="Unassembled WGS sequence"/>
</dbReference>
<sequence length="238" mass="25838">MGLCQLENARDHEKDLSVSIQVSQLWMGAVRRFAYQFYLFPILLATPPQGPCPSPPKLLSCSLVLYPLPQSLQLAIAAEVAAPLAKTEEIVLLGGDDRTTAEVSRLVGQIPPAMHALTGVDVSKHSSVVYCSSQDSVSYLALGEQAETEPALHLILVKVLVKLVKLASSNKIRASTSPLREPDITSKSMRAPQDGQQRPTSCTPQTCEQLNINIKLYVGHAKRAGTNPQVAHHKLMNN</sequence>
<protein>
    <submittedName>
        <fullName evidence="2">Uncharacterized protein</fullName>
    </submittedName>
</protein>
<reference evidence="2" key="1">
    <citation type="submission" date="2021-03" db="EMBL/GenBank/DDBJ databases">
        <authorList>
            <person name="Tran Van P."/>
        </authorList>
    </citation>
    <scope>NUCLEOTIDE SEQUENCE</scope>
</reference>
<feature type="compositionally biased region" description="Polar residues" evidence="1">
    <location>
        <begin position="194"/>
        <end position="204"/>
    </location>
</feature>
<evidence type="ECO:0000313" key="3">
    <source>
        <dbReference type="Proteomes" id="UP001153148"/>
    </source>
</evidence>
<feature type="non-terminal residue" evidence="2">
    <location>
        <position position="238"/>
    </location>
</feature>
<keyword evidence="3" id="KW-1185">Reference proteome</keyword>
<proteinExistence type="predicted"/>
<evidence type="ECO:0000313" key="2">
    <source>
        <dbReference type="EMBL" id="CAG2055658.1"/>
    </source>
</evidence>
<organism evidence="2 3">
    <name type="scientific">Timema podura</name>
    <name type="common">Walking stick</name>
    <dbReference type="NCBI Taxonomy" id="61482"/>
    <lineage>
        <taxon>Eukaryota</taxon>
        <taxon>Metazoa</taxon>
        <taxon>Ecdysozoa</taxon>
        <taxon>Arthropoda</taxon>
        <taxon>Hexapoda</taxon>
        <taxon>Insecta</taxon>
        <taxon>Pterygota</taxon>
        <taxon>Neoptera</taxon>
        <taxon>Polyneoptera</taxon>
        <taxon>Phasmatodea</taxon>
        <taxon>Timematodea</taxon>
        <taxon>Timematoidea</taxon>
        <taxon>Timematidae</taxon>
        <taxon>Timema</taxon>
    </lineage>
</organism>